<gene>
    <name evidence="1" type="ORF">WOB96_03020</name>
</gene>
<evidence type="ECO:0000313" key="2">
    <source>
        <dbReference type="Proteomes" id="UP001446205"/>
    </source>
</evidence>
<dbReference type="RefSeq" id="WP_341369796.1">
    <property type="nucleotide sequence ID" value="NZ_JBBPCO010000002.1"/>
</dbReference>
<dbReference type="Proteomes" id="UP001446205">
    <property type="component" value="Unassembled WGS sequence"/>
</dbReference>
<protein>
    <submittedName>
        <fullName evidence="1">Uncharacterized protein</fullName>
    </submittedName>
</protein>
<sequence>MKNAPLDTLGFTMVHATEKATLWSCPLGQFWVAQNAQPPCPPPSLDNLEGMARYVAGQINRAMVPVEIKERTAGGAALIRFPARRLLSDEDECFRQLGHDIGPLKKQAELHVPAGWLIEVDGRWLAPVFKLDCKLGERRSMALDRKGRSSSQPVYEWTPVLVGCTDTAAVLAWLQSANASSLQARADERERALQAAADARRERYNQEIDRGFDHFLVEEYARAAEKYSTLAKGRAAGLDQRKGLAQVIAALAIPDFRGWAETWKTRETEKKARPRPARVPDETIERCTVRYVVWYRSGREREECEEHGCRARRYGTKWEIELADGSILIKRQGPNLQILPE</sequence>
<name>A0ABU9D5B3_9PROT</name>
<accession>A0ABU9D5B3</accession>
<proteinExistence type="predicted"/>
<keyword evidence="2" id="KW-1185">Reference proteome</keyword>
<comment type="caution">
    <text evidence="1">The sequence shown here is derived from an EMBL/GenBank/DDBJ whole genome shotgun (WGS) entry which is preliminary data.</text>
</comment>
<dbReference type="EMBL" id="JBBPCO010000002">
    <property type="protein sequence ID" value="MEK8088730.1"/>
    <property type="molecule type" value="Genomic_DNA"/>
</dbReference>
<evidence type="ECO:0000313" key="1">
    <source>
        <dbReference type="EMBL" id="MEK8088730.1"/>
    </source>
</evidence>
<reference evidence="1 2" key="1">
    <citation type="submission" date="2024-04" db="EMBL/GenBank/DDBJ databases">
        <authorList>
            <person name="Abashina T."/>
            <person name="Shaikin A."/>
        </authorList>
    </citation>
    <scope>NUCLEOTIDE SEQUENCE [LARGE SCALE GENOMIC DNA]</scope>
    <source>
        <strain evidence="1 2">AAFK</strain>
    </source>
</reference>
<organism evidence="1 2">
    <name type="scientific">Thermithiobacillus plumbiphilus</name>
    <dbReference type="NCBI Taxonomy" id="1729899"/>
    <lineage>
        <taxon>Bacteria</taxon>
        <taxon>Pseudomonadati</taxon>
        <taxon>Pseudomonadota</taxon>
        <taxon>Acidithiobacillia</taxon>
        <taxon>Acidithiobacillales</taxon>
        <taxon>Thermithiobacillaceae</taxon>
        <taxon>Thermithiobacillus</taxon>
    </lineage>
</organism>